<feature type="domain" description="HTH marR-type" evidence="2">
    <location>
        <begin position="15"/>
        <end position="150"/>
    </location>
</feature>
<dbReference type="PROSITE" id="PS50995">
    <property type="entry name" value="HTH_MARR_2"/>
    <property type="match status" value="1"/>
</dbReference>
<sequence>MSTKSGSVRWLTPAEERAWRALRRVMVAVQAGTAHDLAAIGLSEADYEVLSTLSEQPAQSSTLGVQADKMGWSRSRLSRHASRMEARGLLRRAPDPADGRGCLLVLTGPGMTALRDAAPVHVESVRRHLVDRLTPQDLAALERIAGRLAQPRPDDDPDGPPPAGAGRPSGETPANGV</sequence>
<keyword evidence="4" id="KW-1185">Reference proteome</keyword>
<dbReference type="Proteomes" id="UP000671399">
    <property type="component" value="Unassembled WGS sequence"/>
</dbReference>
<comment type="caution">
    <text evidence="3">The sequence shown here is derived from an EMBL/GenBank/DDBJ whole genome shotgun (WGS) entry which is preliminary data.</text>
</comment>
<dbReference type="SMART" id="SM00347">
    <property type="entry name" value="HTH_MARR"/>
    <property type="match status" value="1"/>
</dbReference>
<reference evidence="3 4" key="1">
    <citation type="submission" date="2021-03" db="EMBL/GenBank/DDBJ databases">
        <authorList>
            <person name="Lee D.-H."/>
        </authorList>
    </citation>
    <scope>NUCLEOTIDE SEQUENCE [LARGE SCALE GENOMIC DNA]</scope>
    <source>
        <strain evidence="3 4">MMS20-R2-23</strain>
    </source>
</reference>
<evidence type="ECO:0000259" key="2">
    <source>
        <dbReference type="PROSITE" id="PS50995"/>
    </source>
</evidence>
<evidence type="ECO:0000256" key="1">
    <source>
        <dbReference type="SAM" id="MobiDB-lite"/>
    </source>
</evidence>
<proteinExistence type="predicted"/>
<dbReference type="PANTHER" id="PTHR33164">
    <property type="entry name" value="TRANSCRIPTIONAL REGULATOR, MARR FAMILY"/>
    <property type="match status" value="1"/>
</dbReference>
<dbReference type="PANTHER" id="PTHR33164:SF99">
    <property type="entry name" value="MARR FAMILY REGULATORY PROTEIN"/>
    <property type="match status" value="1"/>
</dbReference>
<evidence type="ECO:0000313" key="4">
    <source>
        <dbReference type="Proteomes" id="UP000671399"/>
    </source>
</evidence>
<dbReference type="InterPro" id="IPR000835">
    <property type="entry name" value="HTH_MarR-typ"/>
</dbReference>
<dbReference type="Pfam" id="PF12802">
    <property type="entry name" value="MarR_2"/>
    <property type="match status" value="1"/>
</dbReference>
<name>A0ABS3V8C6_9ACTN</name>
<dbReference type="EMBL" id="JAGFWR010000006">
    <property type="protein sequence ID" value="MBO4161834.1"/>
    <property type="molecule type" value="Genomic_DNA"/>
</dbReference>
<protein>
    <submittedName>
        <fullName evidence="3">MarR family transcriptional regulator</fullName>
    </submittedName>
</protein>
<feature type="region of interest" description="Disordered" evidence="1">
    <location>
        <begin position="145"/>
        <end position="177"/>
    </location>
</feature>
<dbReference type="InterPro" id="IPR036390">
    <property type="entry name" value="WH_DNA-bd_sf"/>
</dbReference>
<dbReference type="InterPro" id="IPR039422">
    <property type="entry name" value="MarR/SlyA-like"/>
</dbReference>
<dbReference type="SUPFAM" id="SSF46785">
    <property type="entry name" value="Winged helix' DNA-binding domain"/>
    <property type="match status" value="1"/>
</dbReference>
<dbReference type="RefSeq" id="WP_208567497.1">
    <property type="nucleotide sequence ID" value="NZ_JAGFWR010000006.1"/>
</dbReference>
<dbReference type="Gene3D" id="1.10.10.10">
    <property type="entry name" value="Winged helix-like DNA-binding domain superfamily/Winged helix DNA-binding domain"/>
    <property type="match status" value="1"/>
</dbReference>
<evidence type="ECO:0000313" key="3">
    <source>
        <dbReference type="EMBL" id="MBO4161834.1"/>
    </source>
</evidence>
<gene>
    <name evidence="3" type="ORF">JQN83_13590</name>
</gene>
<organism evidence="3 4">
    <name type="scientific">Micromonospora antibiotica</name>
    <dbReference type="NCBI Taxonomy" id="2807623"/>
    <lineage>
        <taxon>Bacteria</taxon>
        <taxon>Bacillati</taxon>
        <taxon>Actinomycetota</taxon>
        <taxon>Actinomycetes</taxon>
        <taxon>Micromonosporales</taxon>
        <taxon>Micromonosporaceae</taxon>
        <taxon>Micromonospora</taxon>
    </lineage>
</organism>
<accession>A0ABS3V8C6</accession>
<dbReference type="InterPro" id="IPR036388">
    <property type="entry name" value="WH-like_DNA-bd_sf"/>
</dbReference>